<accession>A0A1X0P972</accession>
<name>A0A1X0P972_9TRYP</name>
<proteinExistence type="predicted"/>
<dbReference type="EMBL" id="NBCO01000001">
    <property type="protein sequence ID" value="ORC93497.1"/>
    <property type="molecule type" value="Genomic_DNA"/>
</dbReference>
<reference evidence="1 2" key="1">
    <citation type="submission" date="2017-03" db="EMBL/GenBank/DDBJ databases">
        <title>An alternative strategy for trypanosome survival in the mammalian bloodstream revealed through genome and transcriptome analysis of the ubiquitous bovine parasite Trypanosoma (Megatrypanum) theileri.</title>
        <authorList>
            <person name="Kelly S."/>
            <person name="Ivens A."/>
            <person name="Mott A."/>
            <person name="O'Neill E."/>
            <person name="Emms D."/>
            <person name="Macleod O."/>
            <person name="Voorheis P."/>
            <person name="Matthews J."/>
            <person name="Matthews K."/>
            <person name="Carrington M."/>
        </authorList>
    </citation>
    <scope>NUCLEOTIDE SEQUENCE [LARGE SCALE GENOMIC DNA]</scope>
    <source>
        <strain evidence="1">Edinburgh</strain>
    </source>
</reference>
<dbReference type="GeneID" id="39980835"/>
<evidence type="ECO:0000313" key="2">
    <source>
        <dbReference type="Proteomes" id="UP000192257"/>
    </source>
</evidence>
<dbReference type="RefSeq" id="XP_028887563.1">
    <property type="nucleotide sequence ID" value="XM_029021055.1"/>
</dbReference>
<gene>
    <name evidence="1" type="ORF">TM35_000013740</name>
</gene>
<evidence type="ECO:0000313" key="1">
    <source>
        <dbReference type="EMBL" id="ORC93497.1"/>
    </source>
</evidence>
<dbReference type="Proteomes" id="UP000192257">
    <property type="component" value="Unassembled WGS sequence"/>
</dbReference>
<sequence>MRRCLLTRTANVLPSTFHNSKSATPSRPFVAVPKVDTDEESYLQMAHELTLLSSDEFARRLYRFSRTNFDPNHTVAVHAHVSELLRRRIHEMSVKCIREYAHLAHVAKLHDLCLQVYYARANLTIDPSSQENDETNGGNFAVSDSVVDSAYNLASSSDLVRLASYCVKHLQHVPSISWGVMSAFSLVRAFWRCICIASKNCSTHSTESKQALDDAAYIYNECIALVYPDPSRELSTQNIIRTVQRFVKYASSGDEGEMLFFHFCLKKGFLRRPRDMIRQDPGVGSGDDGGSGRGSGIILETGNNVINNNKINEGGRVSEEQWFYASLIATCRAGHHVHTALRYFDDIGSFLGVEQVSCDDLLRPHSRNMQQEVSVTERENNKERTMNRRSVEKVSEYLIFQLLTVLQAAKDNGKIVFTARTMLRDGAQLSISVWSIVLIAAGETRAVDLAIAAYTQAKDALVNSDQTLDRRGNEYLLQTAIHALSKCQVPRFEEEYLRPCLEQNLVHCTNEFYFCVLLQHAHNSTDPAAGAEDVLQAMKEKGTPLTTRVVSRLMKIYLRIESPKLLELYQHATQRLGTFKSSWLDELLLWADRRRYNLTTEERKYILDEVQRVHGIKGAEGDLGGLRTQYALLRYDYEHNPREVFARTFNPPITEPNITDSRVHFLIKKPHCVLHHHTFREHNANPTTQPLLGDPERTQKYLRCAMLSSEGVTTAKGDIRTEAFRVYMGQMLQTLQIKNNYAE</sequence>
<dbReference type="OrthoDB" id="243988at2759"/>
<dbReference type="VEuPathDB" id="TriTrypDB:TM35_000013740"/>
<comment type="caution">
    <text evidence="1">The sequence shown here is derived from an EMBL/GenBank/DDBJ whole genome shotgun (WGS) entry which is preliminary data.</text>
</comment>
<keyword evidence="2" id="KW-1185">Reference proteome</keyword>
<organism evidence="1 2">
    <name type="scientific">Trypanosoma theileri</name>
    <dbReference type="NCBI Taxonomy" id="67003"/>
    <lineage>
        <taxon>Eukaryota</taxon>
        <taxon>Discoba</taxon>
        <taxon>Euglenozoa</taxon>
        <taxon>Kinetoplastea</taxon>
        <taxon>Metakinetoplastina</taxon>
        <taxon>Trypanosomatida</taxon>
        <taxon>Trypanosomatidae</taxon>
        <taxon>Trypanosoma</taxon>
    </lineage>
</organism>
<dbReference type="AlphaFoldDB" id="A0A1X0P972"/>
<protein>
    <submittedName>
        <fullName evidence="1">Uncharacterized protein</fullName>
    </submittedName>
</protein>